<keyword evidence="2 4" id="KW-0689">Ribosomal protein</keyword>
<dbReference type="PANTHER" id="PTHR10114">
    <property type="entry name" value="60S RIBOSOMAL PROTEIN L36"/>
    <property type="match status" value="1"/>
</dbReference>
<dbReference type="OrthoDB" id="9616667at2759"/>
<dbReference type="EMBL" id="KL198048">
    <property type="protein sequence ID" value="KDQ12779.1"/>
    <property type="molecule type" value="Genomic_DNA"/>
</dbReference>
<dbReference type="Proteomes" id="UP000027195">
    <property type="component" value="Unassembled WGS sequence"/>
</dbReference>
<evidence type="ECO:0000313" key="6">
    <source>
        <dbReference type="Proteomes" id="UP000027195"/>
    </source>
</evidence>
<gene>
    <name evidence="5" type="ORF">BOTBODRAFT_410405</name>
</gene>
<dbReference type="HOGENOM" id="CLU_1510344_0_0_1"/>
<accession>A0A067MB33</accession>
<dbReference type="STRING" id="930990.A0A067MB33"/>
<sequence>MPMVLLDLRYGLNAGHPTTPIEKVAKPSHRKGHLSTQTTFVRSVIREVAGFAPYERRVMELMRNSKDKRARKLTKKRVRTVVMIMRLLICSVFELRVLIRDFITPAWHPPPLEAQARGAWQHYCRSAQGPLKRLRETRHITPTCQSASTSSTYAQSLYLLCHNRAMTSASTRINCVNL</sequence>
<dbReference type="InParanoid" id="A0A067MB33"/>
<evidence type="ECO:0000256" key="1">
    <source>
        <dbReference type="ARBA" id="ARBA00006509"/>
    </source>
</evidence>
<keyword evidence="6" id="KW-1185">Reference proteome</keyword>
<protein>
    <recommendedName>
        <fullName evidence="4">60S ribosomal protein L36</fullName>
    </recommendedName>
</protein>
<organism evidence="5 6">
    <name type="scientific">Botryobasidium botryosum (strain FD-172 SS1)</name>
    <dbReference type="NCBI Taxonomy" id="930990"/>
    <lineage>
        <taxon>Eukaryota</taxon>
        <taxon>Fungi</taxon>
        <taxon>Dikarya</taxon>
        <taxon>Basidiomycota</taxon>
        <taxon>Agaricomycotina</taxon>
        <taxon>Agaricomycetes</taxon>
        <taxon>Cantharellales</taxon>
        <taxon>Botryobasidiaceae</taxon>
        <taxon>Botryobasidium</taxon>
    </lineage>
</organism>
<evidence type="ECO:0000313" key="5">
    <source>
        <dbReference type="EMBL" id="KDQ12779.1"/>
    </source>
</evidence>
<dbReference type="InterPro" id="IPR038097">
    <property type="entry name" value="Ribosomal_eL36_sf"/>
</dbReference>
<evidence type="ECO:0000256" key="2">
    <source>
        <dbReference type="ARBA" id="ARBA00022980"/>
    </source>
</evidence>
<dbReference type="Pfam" id="PF01158">
    <property type="entry name" value="Ribosomal_L36e"/>
    <property type="match status" value="1"/>
</dbReference>
<dbReference type="InterPro" id="IPR000509">
    <property type="entry name" value="Ribosomal_eL36"/>
</dbReference>
<dbReference type="GO" id="GO:0005840">
    <property type="term" value="C:ribosome"/>
    <property type="evidence" value="ECO:0007669"/>
    <property type="project" value="UniProtKB-KW"/>
</dbReference>
<dbReference type="GO" id="GO:0003735">
    <property type="term" value="F:structural constituent of ribosome"/>
    <property type="evidence" value="ECO:0007669"/>
    <property type="project" value="InterPro"/>
</dbReference>
<comment type="similarity">
    <text evidence="1 4">Belongs to the eukaryotic ribosomal protein eL36 family.</text>
</comment>
<keyword evidence="3 4" id="KW-0687">Ribonucleoprotein</keyword>
<dbReference type="GO" id="GO:1990904">
    <property type="term" value="C:ribonucleoprotein complex"/>
    <property type="evidence" value="ECO:0007669"/>
    <property type="project" value="UniProtKB-KW"/>
</dbReference>
<reference evidence="6" key="1">
    <citation type="journal article" date="2014" name="Proc. Natl. Acad. Sci. U.S.A.">
        <title>Extensive sampling of basidiomycete genomes demonstrates inadequacy of the white-rot/brown-rot paradigm for wood decay fungi.</title>
        <authorList>
            <person name="Riley R."/>
            <person name="Salamov A.A."/>
            <person name="Brown D.W."/>
            <person name="Nagy L.G."/>
            <person name="Floudas D."/>
            <person name="Held B.W."/>
            <person name="Levasseur A."/>
            <person name="Lombard V."/>
            <person name="Morin E."/>
            <person name="Otillar R."/>
            <person name="Lindquist E.A."/>
            <person name="Sun H."/>
            <person name="LaButti K.M."/>
            <person name="Schmutz J."/>
            <person name="Jabbour D."/>
            <person name="Luo H."/>
            <person name="Baker S.E."/>
            <person name="Pisabarro A.G."/>
            <person name="Walton J.D."/>
            <person name="Blanchette R.A."/>
            <person name="Henrissat B."/>
            <person name="Martin F."/>
            <person name="Cullen D."/>
            <person name="Hibbett D.S."/>
            <person name="Grigoriev I.V."/>
        </authorList>
    </citation>
    <scope>NUCLEOTIDE SEQUENCE [LARGE SCALE GENOMIC DNA]</scope>
    <source>
        <strain evidence="6">FD-172 SS1</strain>
    </source>
</reference>
<dbReference type="PROSITE" id="PS01190">
    <property type="entry name" value="RIBOSOMAL_L36E"/>
    <property type="match status" value="1"/>
</dbReference>
<evidence type="ECO:0000256" key="4">
    <source>
        <dbReference type="RuleBase" id="RU000665"/>
    </source>
</evidence>
<dbReference type="AlphaFoldDB" id="A0A067MB33"/>
<dbReference type="Gene3D" id="1.10.10.1760">
    <property type="entry name" value="60S ribosomal protein L36"/>
    <property type="match status" value="1"/>
</dbReference>
<dbReference type="GO" id="GO:0006412">
    <property type="term" value="P:translation"/>
    <property type="evidence" value="ECO:0007669"/>
    <property type="project" value="InterPro"/>
</dbReference>
<proteinExistence type="inferred from homology"/>
<evidence type="ECO:0000256" key="3">
    <source>
        <dbReference type="ARBA" id="ARBA00023274"/>
    </source>
</evidence>
<dbReference type="FunFam" id="1.10.10.1760:FF:000001">
    <property type="entry name" value="60S ribosomal protein L36"/>
    <property type="match status" value="1"/>
</dbReference>
<name>A0A067MB33_BOTB1</name>